<evidence type="ECO:0000313" key="3">
    <source>
        <dbReference type="Proteomes" id="UP000654075"/>
    </source>
</evidence>
<gene>
    <name evidence="2" type="ORF">PGLA1383_LOCUS20389</name>
</gene>
<keyword evidence="1" id="KW-0472">Membrane</keyword>
<protein>
    <recommendedName>
        <fullName evidence="4">TLC domain-containing protein</fullName>
    </recommendedName>
</protein>
<reference evidence="2" key="1">
    <citation type="submission" date="2021-02" db="EMBL/GenBank/DDBJ databases">
        <authorList>
            <person name="Dougan E. K."/>
            <person name="Rhodes N."/>
            <person name="Thang M."/>
            <person name="Chan C."/>
        </authorList>
    </citation>
    <scope>NUCLEOTIDE SEQUENCE</scope>
</reference>
<organism evidence="2 3">
    <name type="scientific">Polarella glacialis</name>
    <name type="common">Dinoflagellate</name>
    <dbReference type="NCBI Taxonomy" id="89957"/>
    <lineage>
        <taxon>Eukaryota</taxon>
        <taxon>Sar</taxon>
        <taxon>Alveolata</taxon>
        <taxon>Dinophyceae</taxon>
        <taxon>Suessiales</taxon>
        <taxon>Suessiaceae</taxon>
        <taxon>Polarella</taxon>
    </lineage>
</organism>
<keyword evidence="1" id="KW-0812">Transmembrane</keyword>
<name>A0A813EP94_POLGL</name>
<keyword evidence="1" id="KW-1133">Transmembrane helix</keyword>
<feature type="transmembrane region" description="Helical" evidence="1">
    <location>
        <begin position="92"/>
        <end position="112"/>
    </location>
</feature>
<feature type="non-terminal residue" evidence="2">
    <location>
        <position position="188"/>
    </location>
</feature>
<dbReference type="AlphaFoldDB" id="A0A813EP94"/>
<comment type="caution">
    <text evidence="2">The sequence shown here is derived from an EMBL/GenBank/DDBJ whole genome shotgun (WGS) entry which is preliminary data.</text>
</comment>
<dbReference type="EMBL" id="CAJNNV010013882">
    <property type="protein sequence ID" value="CAE8602132.1"/>
    <property type="molecule type" value="Genomic_DNA"/>
</dbReference>
<dbReference type="OrthoDB" id="432416at2759"/>
<evidence type="ECO:0000256" key="1">
    <source>
        <dbReference type="SAM" id="Phobius"/>
    </source>
</evidence>
<feature type="transmembrane region" description="Helical" evidence="1">
    <location>
        <begin position="53"/>
        <end position="72"/>
    </location>
</feature>
<evidence type="ECO:0008006" key="4">
    <source>
        <dbReference type="Google" id="ProtNLM"/>
    </source>
</evidence>
<proteinExistence type="predicted"/>
<keyword evidence="3" id="KW-1185">Reference proteome</keyword>
<feature type="transmembrane region" description="Helical" evidence="1">
    <location>
        <begin position="147"/>
        <end position="166"/>
    </location>
</feature>
<sequence>SPSLALHAFCLEVSYEIFDTFSLGLQRMEPETLIHHIVSPICIICSTQTDVDFRVLCHLCICIDLSGSILGFSKFLLRFSHISATKIYKRLFYIYALLRVALPLIDSVIIVVREVTAKGGFFARFQSIVEEGSTKHGYFARTDWTQLYFWAMAVLNAFNIYFCLVIRARATLPPHIVASYEARMGGCD</sequence>
<evidence type="ECO:0000313" key="2">
    <source>
        <dbReference type="EMBL" id="CAE8602132.1"/>
    </source>
</evidence>
<accession>A0A813EP94</accession>
<dbReference type="Proteomes" id="UP000654075">
    <property type="component" value="Unassembled WGS sequence"/>
</dbReference>